<dbReference type="PANTHER" id="PTHR43747:SF5">
    <property type="entry name" value="FAD-BINDING DOMAIN-CONTAINING PROTEIN"/>
    <property type="match status" value="1"/>
</dbReference>
<comment type="similarity">
    <text evidence="3">Belongs to the flavin-dependent halogenase family. Bacterial tryptophan halogenase subfamily.</text>
</comment>
<dbReference type="RefSeq" id="WP_125635327.1">
    <property type="nucleotide sequence ID" value="NZ_BMRC01000002.1"/>
</dbReference>
<keyword evidence="5" id="KW-1185">Reference proteome</keyword>
<dbReference type="InterPro" id="IPR006905">
    <property type="entry name" value="Flavin_halogenase"/>
</dbReference>
<sequence>MTKVLVIGGGPAGSIAATLLARNGMDVRLLERERFPRYHIGESVSPSCRTIIDYAGAHEKIEERGYPVKEGLLLRWGAERDWTVNWAATFGPEVRSWQVDRDDFDQVLLDHAASQGVEVIQRARVRRVLFEDGRACAAEWDGGLERFDYVVDASGRAGVLSAQHFRDRQPHDVFRNVAIWGYYQGGDLLPDTPGGGINVISSPEGWYWVIPLRGEVFSVGFVTHQTRFLERRPHYGSPEEMFHAVVAESPTVAGLVGRFTGPVRIEQDFSYVAGSFCGPGYRIAGDAACFLDPLLSTGVHLAMYSALLAAASITAAERGEVSELEAQGFYESLYRNAYQRLLTMVSSVYRQYRGRASYFWLAQHLVRGERSGHAFAAITAGLSDLTDATTAGGTAPMSELVTAAHDAGLRALRNVTPAGNTMAPMRMDANDLYDAATGLYLTAHPRLGISRTLTRTPL</sequence>
<dbReference type="InterPro" id="IPR050816">
    <property type="entry name" value="Flavin-dep_Halogenase_NPB"/>
</dbReference>
<keyword evidence="2" id="KW-0503">Monooxygenase</keyword>
<evidence type="ECO:0000313" key="4">
    <source>
        <dbReference type="EMBL" id="MFB9203290.1"/>
    </source>
</evidence>
<name>A0ABV5IGV4_9ACTN</name>
<evidence type="ECO:0000256" key="1">
    <source>
        <dbReference type="ARBA" id="ARBA00023002"/>
    </source>
</evidence>
<dbReference type="EC" id="1.-.-.-" evidence="4"/>
<dbReference type="SUPFAM" id="SSF51905">
    <property type="entry name" value="FAD/NAD(P)-binding domain"/>
    <property type="match status" value="1"/>
</dbReference>
<evidence type="ECO:0000256" key="3">
    <source>
        <dbReference type="ARBA" id="ARBA00038396"/>
    </source>
</evidence>
<accession>A0ABV5IGV4</accession>
<dbReference type="InterPro" id="IPR036188">
    <property type="entry name" value="FAD/NAD-bd_sf"/>
</dbReference>
<dbReference type="Gene3D" id="3.50.50.60">
    <property type="entry name" value="FAD/NAD(P)-binding domain"/>
    <property type="match status" value="1"/>
</dbReference>
<organism evidence="4 5">
    <name type="scientific">Nonomuraea spiralis</name>
    <dbReference type="NCBI Taxonomy" id="46182"/>
    <lineage>
        <taxon>Bacteria</taxon>
        <taxon>Bacillati</taxon>
        <taxon>Actinomycetota</taxon>
        <taxon>Actinomycetes</taxon>
        <taxon>Streptosporangiales</taxon>
        <taxon>Streptosporangiaceae</taxon>
        <taxon>Nonomuraea</taxon>
    </lineage>
</organism>
<dbReference type="GO" id="GO:0016491">
    <property type="term" value="F:oxidoreductase activity"/>
    <property type="evidence" value="ECO:0007669"/>
    <property type="project" value="UniProtKB-KW"/>
</dbReference>
<dbReference type="PRINTS" id="PR00420">
    <property type="entry name" value="RNGMNOXGNASE"/>
</dbReference>
<comment type="caution">
    <text evidence="4">The sequence shown here is derived from an EMBL/GenBank/DDBJ whole genome shotgun (WGS) entry which is preliminary data.</text>
</comment>
<dbReference type="Gene3D" id="3.30.9.100">
    <property type="match status" value="1"/>
</dbReference>
<gene>
    <name evidence="4" type="ORF">ACFFV7_18970</name>
</gene>
<proteinExistence type="inferred from homology"/>
<dbReference type="Pfam" id="PF04820">
    <property type="entry name" value="Trp_halogenase"/>
    <property type="match status" value="2"/>
</dbReference>
<evidence type="ECO:0000256" key="2">
    <source>
        <dbReference type="ARBA" id="ARBA00023033"/>
    </source>
</evidence>
<keyword evidence="1 4" id="KW-0560">Oxidoreductase</keyword>
<dbReference type="Proteomes" id="UP001589647">
    <property type="component" value="Unassembled WGS sequence"/>
</dbReference>
<evidence type="ECO:0000313" key="5">
    <source>
        <dbReference type="Proteomes" id="UP001589647"/>
    </source>
</evidence>
<reference evidence="4 5" key="1">
    <citation type="submission" date="2024-09" db="EMBL/GenBank/DDBJ databases">
        <authorList>
            <person name="Sun Q."/>
            <person name="Mori K."/>
        </authorList>
    </citation>
    <scope>NUCLEOTIDE SEQUENCE [LARGE SCALE GENOMIC DNA]</scope>
    <source>
        <strain evidence="4 5">CCM 3426</strain>
    </source>
</reference>
<dbReference type="PANTHER" id="PTHR43747">
    <property type="entry name" value="FAD-BINDING PROTEIN"/>
    <property type="match status" value="1"/>
</dbReference>
<protein>
    <submittedName>
        <fullName evidence="4">NAD(P)/FAD-dependent oxidoreductase</fullName>
        <ecNumber evidence="4">1.-.-.-</ecNumber>
    </submittedName>
</protein>
<dbReference type="EMBL" id="JBHMEI010000013">
    <property type="protein sequence ID" value="MFB9203290.1"/>
    <property type="molecule type" value="Genomic_DNA"/>
</dbReference>